<evidence type="ECO:0000313" key="2">
    <source>
        <dbReference type="EMBL" id="KAF2719084.1"/>
    </source>
</evidence>
<feature type="compositionally biased region" description="Low complexity" evidence="1">
    <location>
        <begin position="28"/>
        <end position="41"/>
    </location>
</feature>
<feature type="compositionally biased region" description="Polar residues" evidence="1">
    <location>
        <begin position="42"/>
        <end position="67"/>
    </location>
</feature>
<evidence type="ECO:0000256" key="1">
    <source>
        <dbReference type="SAM" id="MobiDB-lite"/>
    </source>
</evidence>
<evidence type="ECO:0000313" key="3">
    <source>
        <dbReference type="Proteomes" id="UP000799441"/>
    </source>
</evidence>
<sequence length="122" mass="13309">MISSMQPSRPKVANQRINNPQNQHQIRSSSTPSLSSNATSTITARPQSQVEAMPQSGSPQTTRQLINPSLPWNPASMHPVFFSENWRKSPFPMPAGATGFSPVATGYVFGRSRQSIDVATKL</sequence>
<name>A0A9P4UM09_9PEZI</name>
<dbReference type="OrthoDB" id="3535086at2759"/>
<keyword evidence="3" id="KW-1185">Reference proteome</keyword>
<feature type="region of interest" description="Disordered" evidence="1">
    <location>
        <begin position="1"/>
        <end position="70"/>
    </location>
</feature>
<proteinExistence type="predicted"/>
<dbReference type="AlphaFoldDB" id="A0A9P4UM09"/>
<dbReference type="EMBL" id="MU003816">
    <property type="protein sequence ID" value="KAF2719084.1"/>
    <property type="molecule type" value="Genomic_DNA"/>
</dbReference>
<comment type="caution">
    <text evidence="2">The sequence shown here is derived from an EMBL/GenBank/DDBJ whole genome shotgun (WGS) entry which is preliminary data.</text>
</comment>
<dbReference type="Proteomes" id="UP000799441">
    <property type="component" value="Unassembled WGS sequence"/>
</dbReference>
<feature type="compositionally biased region" description="Polar residues" evidence="1">
    <location>
        <begin position="15"/>
        <end position="27"/>
    </location>
</feature>
<gene>
    <name evidence="2" type="ORF">K431DRAFT_229400</name>
</gene>
<organism evidence="2 3">
    <name type="scientific">Polychaeton citri CBS 116435</name>
    <dbReference type="NCBI Taxonomy" id="1314669"/>
    <lineage>
        <taxon>Eukaryota</taxon>
        <taxon>Fungi</taxon>
        <taxon>Dikarya</taxon>
        <taxon>Ascomycota</taxon>
        <taxon>Pezizomycotina</taxon>
        <taxon>Dothideomycetes</taxon>
        <taxon>Dothideomycetidae</taxon>
        <taxon>Capnodiales</taxon>
        <taxon>Capnodiaceae</taxon>
        <taxon>Polychaeton</taxon>
    </lineage>
</organism>
<accession>A0A9P4UM09</accession>
<reference evidence="2" key="1">
    <citation type="journal article" date="2020" name="Stud. Mycol.">
        <title>101 Dothideomycetes genomes: a test case for predicting lifestyles and emergence of pathogens.</title>
        <authorList>
            <person name="Haridas S."/>
            <person name="Albert R."/>
            <person name="Binder M."/>
            <person name="Bloem J."/>
            <person name="Labutti K."/>
            <person name="Salamov A."/>
            <person name="Andreopoulos B."/>
            <person name="Baker S."/>
            <person name="Barry K."/>
            <person name="Bills G."/>
            <person name="Bluhm B."/>
            <person name="Cannon C."/>
            <person name="Castanera R."/>
            <person name="Culley D."/>
            <person name="Daum C."/>
            <person name="Ezra D."/>
            <person name="Gonzalez J."/>
            <person name="Henrissat B."/>
            <person name="Kuo A."/>
            <person name="Liang C."/>
            <person name="Lipzen A."/>
            <person name="Lutzoni F."/>
            <person name="Magnuson J."/>
            <person name="Mondo S."/>
            <person name="Nolan M."/>
            <person name="Ohm R."/>
            <person name="Pangilinan J."/>
            <person name="Park H.-J."/>
            <person name="Ramirez L."/>
            <person name="Alfaro M."/>
            <person name="Sun H."/>
            <person name="Tritt A."/>
            <person name="Yoshinaga Y."/>
            <person name="Zwiers L.-H."/>
            <person name="Turgeon B."/>
            <person name="Goodwin S."/>
            <person name="Spatafora J."/>
            <person name="Crous P."/>
            <person name="Grigoriev I."/>
        </authorList>
    </citation>
    <scope>NUCLEOTIDE SEQUENCE</scope>
    <source>
        <strain evidence="2">CBS 116435</strain>
    </source>
</reference>
<protein>
    <submittedName>
        <fullName evidence="2">Uncharacterized protein</fullName>
    </submittedName>
</protein>